<evidence type="ECO:0000313" key="2">
    <source>
        <dbReference type="Proteomes" id="UP000512115"/>
    </source>
</evidence>
<organism evidence="1 2">
    <name type="scientific">Escherichia marmotae</name>
    <dbReference type="NCBI Taxonomy" id="1499973"/>
    <lineage>
        <taxon>Bacteria</taxon>
        <taxon>Pseudomonadati</taxon>
        <taxon>Pseudomonadota</taxon>
        <taxon>Gammaproteobacteria</taxon>
        <taxon>Enterobacterales</taxon>
        <taxon>Enterobacteriaceae</taxon>
        <taxon>Escherichia</taxon>
    </lineage>
</organism>
<protein>
    <submittedName>
        <fullName evidence="1">Uncharacterized protein</fullName>
    </submittedName>
</protein>
<proteinExistence type="predicted"/>
<accession>A0A7H9KDF8</accession>
<reference evidence="1 2" key="1">
    <citation type="submission" date="2020-06" db="EMBL/GenBank/DDBJ databases">
        <title>REHAB project genomes.</title>
        <authorList>
            <person name="Shaw L.P."/>
        </authorList>
    </citation>
    <scope>NUCLEOTIDE SEQUENCE [LARGE SCALE GENOMIC DNA]</scope>
    <source>
        <strain evidence="1 2">RHBSTW-00814</strain>
    </source>
</reference>
<evidence type="ECO:0000313" key="1">
    <source>
        <dbReference type="EMBL" id="QLV03998.1"/>
    </source>
</evidence>
<gene>
    <name evidence="1" type="ORF">HV284_08505</name>
</gene>
<sequence>MFGRDISSMKATKTGTKGVYTISYRRPSDNQKFSLDCKLSDDNVIWRESGQSSDRWNGVGNVEYNVVYAVKNSTLTITELHAGHDDITYRFSMKDFQ</sequence>
<name>A0A7H9KDF8_9ESCH</name>
<dbReference type="AlphaFoldDB" id="A0A7H9KDF8"/>
<dbReference type="Proteomes" id="UP000512115">
    <property type="component" value="Chromosome"/>
</dbReference>
<dbReference type="EMBL" id="CP056159">
    <property type="protein sequence ID" value="QLV03998.1"/>
    <property type="molecule type" value="Genomic_DNA"/>
</dbReference>